<dbReference type="AlphaFoldDB" id="A0A1I7S8C4"/>
<organism evidence="11 12">
    <name type="scientific">Bursaphelenchus xylophilus</name>
    <name type="common">Pinewood nematode worm</name>
    <name type="synonym">Aphelenchoides xylophilus</name>
    <dbReference type="NCBI Taxonomy" id="6326"/>
    <lineage>
        <taxon>Eukaryota</taxon>
        <taxon>Metazoa</taxon>
        <taxon>Ecdysozoa</taxon>
        <taxon>Nematoda</taxon>
        <taxon>Chromadorea</taxon>
        <taxon>Rhabditida</taxon>
        <taxon>Tylenchina</taxon>
        <taxon>Tylenchomorpha</taxon>
        <taxon>Aphelenchoidea</taxon>
        <taxon>Aphelenchoididae</taxon>
        <taxon>Bursaphelenchus</taxon>
    </lineage>
</organism>
<keyword evidence="3 8" id="KW-0812">Transmembrane</keyword>
<proteinExistence type="inferred from homology"/>
<dbReference type="InterPro" id="IPR050546">
    <property type="entry name" value="Glycosyl_Hydrlase_16"/>
</dbReference>
<evidence type="ECO:0000313" key="12">
    <source>
        <dbReference type="WBParaSite" id="BXY_0926700.1"/>
    </source>
</evidence>
<comment type="similarity">
    <text evidence="2">Belongs to the glycosyl hydrolase 16 family.</text>
</comment>
<dbReference type="GO" id="GO:0006629">
    <property type="term" value="P:lipid metabolic process"/>
    <property type="evidence" value="ECO:0007669"/>
    <property type="project" value="UniProtKB-KW"/>
</dbReference>
<dbReference type="GO" id="GO:0005789">
    <property type="term" value="C:endoplasmic reticulum membrane"/>
    <property type="evidence" value="ECO:0007669"/>
    <property type="project" value="UniProtKB-SubCell"/>
</dbReference>
<dbReference type="WBParaSite" id="BXY_0926700.1">
    <property type="protein sequence ID" value="BXY_0926700.1"/>
    <property type="gene ID" value="BXY_0926700"/>
</dbReference>
<dbReference type="PANTHER" id="PTHR10963">
    <property type="entry name" value="GLYCOSYL HYDROLASE-RELATED"/>
    <property type="match status" value="1"/>
</dbReference>
<evidence type="ECO:0000256" key="5">
    <source>
        <dbReference type="ARBA" id="ARBA00022989"/>
    </source>
</evidence>
<evidence type="ECO:0000256" key="6">
    <source>
        <dbReference type="ARBA" id="ARBA00023098"/>
    </source>
</evidence>
<feature type="transmembrane region" description="Helical" evidence="8">
    <location>
        <begin position="130"/>
        <end position="147"/>
    </location>
</feature>
<dbReference type="Pfam" id="PF26113">
    <property type="entry name" value="GH16_XgeA"/>
    <property type="match status" value="1"/>
</dbReference>
<keyword evidence="4" id="KW-0256">Endoplasmic reticulum</keyword>
<dbReference type="CDD" id="cd23995">
    <property type="entry name" value="Seipin_BSCL2_like"/>
    <property type="match status" value="1"/>
</dbReference>
<evidence type="ECO:0000256" key="2">
    <source>
        <dbReference type="ARBA" id="ARBA00006865"/>
    </source>
</evidence>
<dbReference type="PROSITE" id="PS51762">
    <property type="entry name" value="GH16_2"/>
    <property type="match status" value="1"/>
</dbReference>
<evidence type="ECO:0000256" key="3">
    <source>
        <dbReference type="ARBA" id="ARBA00022692"/>
    </source>
</evidence>
<keyword evidence="6" id="KW-0443">Lipid metabolism</keyword>
<feature type="domain" description="GH16" evidence="10">
    <location>
        <begin position="20"/>
        <end position="265"/>
    </location>
</feature>
<name>A0A1I7S8C4_BURXY</name>
<keyword evidence="7 8" id="KW-0472">Membrane</keyword>
<dbReference type="GO" id="GO:0005975">
    <property type="term" value="P:carbohydrate metabolic process"/>
    <property type="evidence" value="ECO:0007669"/>
    <property type="project" value="InterPro"/>
</dbReference>
<protein>
    <submittedName>
        <fullName evidence="12">Seipin</fullName>
    </submittedName>
</protein>
<sequence>MENRFLLLFLLISITTGLELVWEDNFDTFDYSKWGFDQGGNGWGNKELEYYTNRTENARVENGNLVIEVHREDFLNRSFTSARLTSKFNFKYGVFEARIKLPNMTNGLWPAFWMKGSERPDWPARGEIDIFEAGSASAIHVLSFVVLNKFPTDILHVLVKIFYQKALLLILQLLSILRDHSVLNMLGNVWDRLENVKRTLKSLDPHLLLSFIFHIFGVAFLSFFTPLFIRFLFAYNVVDQTEPLDFVFETCTKEYYGVCSFPEARLSLAEKDIRFSAGSAYWFTLDLELIETDSLLDSRVFLTQVEIKDHEQKTLSTAQRTVNLQYSFFYRWFIRIRNLMFFPLYLIGMLSSSSPTEFHIHFPKPFQSRLNETAAFLVVQIQNRLAQVKWAELHIEANTSYFTYFLHYYPFISFAFLAMISATIFSILMGLYWTKVGFEVYSEASKVEPEDPHFSKPLNIKKKLGYDENYEFDGRKLQEKIRDLRPDDIPECPQLNGVFGWDVKPTGGQKIGFDEN</sequence>
<dbReference type="Proteomes" id="UP000095284">
    <property type="component" value="Unplaced"/>
</dbReference>
<dbReference type="InterPro" id="IPR000757">
    <property type="entry name" value="Beta-glucanase-like"/>
</dbReference>
<dbReference type="InterPro" id="IPR013320">
    <property type="entry name" value="ConA-like_dom_sf"/>
</dbReference>
<feature type="transmembrane region" description="Helical" evidence="8">
    <location>
        <begin position="207"/>
        <end position="229"/>
    </location>
</feature>
<dbReference type="Gene3D" id="2.60.120.200">
    <property type="match status" value="1"/>
</dbReference>
<evidence type="ECO:0000256" key="1">
    <source>
        <dbReference type="ARBA" id="ARBA00004477"/>
    </source>
</evidence>
<dbReference type="InterPro" id="IPR009617">
    <property type="entry name" value="Seipin"/>
</dbReference>
<dbReference type="SUPFAM" id="SSF49899">
    <property type="entry name" value="Concanavalin A-like lectins/glucanases"/>
    <property type="match status" value="1"/>
</dbReference>
<evidence type="ECO:0000256" key="8">
    <source>
        <dbReference type="SAM" id="Phobius"/>
    </source>
</evidence>
<evidence type="ECO:0000259" key="10">
    <source>
        <dbReference type="PROSITE" id="PS51762"/>
    </source>
</evidence>
<feature type="transmembrane region" description="Helical" evidence="8">
    <location>
        <begin position="328"/>
        <end position="348"/>
    </location>
</feature>
<keyword evidence="5 8" id="KW-1133">Transmembrane helix</keyword>
<feature type="transmembrane region" description="Helical" evidence="8">
    <location>
        <begin position="408"/>
        <end position="433"/>
    </location>
</feature>
<evidence type="ECO:0000256" key="4">
    <source>
        <dbReference type="ARBA" id="ARBA00022824"/>
    </source>
</evidence>
<dbReference type="PANTHER" id="PTHR10963:SF55">
    <property type="entry name" value="GLYCOSIDE HYDROLASE FAMILY 16 PROTEIN"/>
    <property type="match status" value="1"/>
</dbReference>
<dbReference type="eggNOG" id="KOG4200">
    <property type="taxonomic scope" value="Eukaryota"/>
</dbReference>
<accession>A0A1I7S8C4</accession>
<dbReference type="Pfam" id="PF06775">
    <property type="entry name" value="Seipin"/>
    <property type="match status" value="1"/>
</dbReference>
<dbReference type="GO" id="GO:0004553">
    <property type="term" value="F:hydrolase activity, hydrolyzing O-glycosyl compounds"/>
    <property type="evidence" value="ECO:0007669"/>
    <property type="project" value="InterPro"/>
</dbReference>
<reference evidence="12" key="1">
    <citation type="submission" date="2016-11" db="UniProtKB">
        <authorList>
            <consortium name="WormBaseParasite"/>
        </authorList>
    </citation>
    <scope>IDENTIFICATION</scope>
</reference>
<evidence type="ECO:0000256" key="9">
    <source>
        <dbReference type="SAM" id="SignalP"/>
    </source>
</evidence>
<feature type="signal peptide" evidence="9">
    <location>
        <begin position="1"/>
        <end position="17"/>
    </location>
</feature>
<keyword evidence="9" id="KW-0732">Signal</keyword>
<comment type="subcellular location">
    <subcellularLocation>
        <location evidence="1">Endoplasmic reticulum membrane</location>
        <topology evidence="1">Multi-pass membrane protein</topology>
    </subcellularLocation>
</comment>
<evidence type="ECO:0000313" key="11">
    <source>
        <dbReference type="Proteomes" id="UP000095284"/>
    </source>
</evidence>
<dbReference type="GO" id="GO:0140042">
    <property type="term" value="P:lipid droplet formation"/>
    <property type="evidence" value="ECO:0007669"/>
    <property type="project" value="UniProtKB-ARBA"/>
</dbReference>
<evidence type="ECO:0000256" key="7">
    <source>
        <dbReference type="ARBA" id="ARBA00023136"/>
    </source>
</evidence>
<dbReference type="CDD" id="cd08023">
    <property type="entry name" value="GH16_laminarinase_like"/>
    <property type="match status" value="1"/>
</dbReference>
<feature type="chain" id="PRO_5009305642" evidence="9">
    <location>
        <begin position="18"/>
        <end position="516"/>
    </location>
</feature>